<reference evidence="1 2" key="1">
    <citation type="journal article" date="2009" name="Nat. Genet.">
        <title>The genome of the cucumber, Cucumis sativus L.</title>
        <authorList>
            <person name="Huang S."/>
            <person name="Li R."/>
            <person name="Zhang Z."/>
            <person name="Li L."/>
            <person name="Gu X."/>
            <person name="Fan W."/>
            <person name="Lucas W.J."/>
            <person name="Wang X."/>
            <person name="Xie B."/>
            <person name="Ni P."/>
            <person name="Ren Y."/>
            <person name="Zhu H."/>
            <person name="Li J."/>
            <person name="Lin K."/>
            <person name="Jin W."/>
            <person name="Fei Z."/>
            <person name="Li G."/>
            <person name="Staub J."/>
            <person name="Kilian A."/>
            <person name="van der Vossen E.A."/>
            <person name="Wu Y."/>
            <person name="Guo J."/>
            <person name="He J."/>
            <person name="Jia Z."/>
            <person name="Ren Y."/>
            <person name="Tian G."/>
            <person name="Lu Y."/>
            <person name="Ruan J."/>
            <person name="Qian W."/>
            <person name="Wang M."/>
            <person name="Huang Q."/>
            <person name="Li B."/>
            <person name="Xuan Z."/>
            <person name="Cao J."/>
            <person name="Asan"/>
            <person name="Wu Z."/>
            <person name="Zhang J."/>
            <person name="Cai Q."/>
            <person name="Bai Y."/>
            <person name="Zhao B."/>
            <person name="Han Y."/>
            <person name="Li Y."/>
            <person name="Li X."/>
            <person name="Wang S."/>
            <person name="Shi Q."/>
            <person name="Liu S."/>
            <person name="Cho W.K."/>
            <person name="Kim J.Y."/>
            <person name="Xu Y."/>
            <person name="Heller-Uszynska K."/>
            <person name="Miao H."/>
            <person name="Cheng Z."/>
            <person name="Zhang S."/>
            <person name="Wu J."/>
            <person name="Yang Y."/>
            <person name="Kang H."/>
            <person name="Li M."/>
            <person name="Liang H."/>
            <person name="Ren X."/>
            <person name="Shi Z."/>
            <person name="Wen M."/>
            <person name="Jian M."/>
            <person name="Yang H."/>
            <person name="Zhang G."/>
            <person name="Yang Z."/>
            <person name="Chen R."/>
            <person name="Liu S."/>
            <person name="Li J."/>
            <person name="Ma L."/>
            <person name="Liu H."/>
            <person name="Zhou Y."/>
            <person name="Zhao J."/>
            <person name="Fang X."/>
            <person name="Li G."/>
            <person name="Fang L."/>
            <person name="Li Y."/>
            <person name="Liu D."/>
            <person name="Zheng H."/>
            <person name="Zhang Y."/>
            <person name="Qin N."/>
            <person name="Li Z."/>
            <person name="Yang G."/>
            <person name="Yang S."/>
            <person name="Bolund L."/>
            <person name="Kristiansen K."/>
            <person name="Zheng H."/>
            <person name="Li S."/>
            <person name="Zhang X."/>
            <person name="Yang H."/>
            <person name="Wang J."/>
            <person name="Sun R."/>
            <person name="Zhang B."/>
            <person name="Jiang S."/>
            <person name="Wang J."/>
            <person name="Du Y."/>
            <person name="Li S."/>
        </authorList>
    </citation>
    <scope>NUCLEOTIDE SEQUENCE [LARGE SCALE GENOMIC DNA]</scope>
    <source>
        <strain evidence="2">cv. 9930</strain>
    </source>
</reference>
<dbReference type="EMBL" id="CM002928">
    <property type="protein sequence ID" value="KGN44021.1"/>
    <property type="molecule type" value="Genomic_DNA"/>
</dbReference>
<reference evidence="1 2" key="2">
    <citation type="journal article" date="2009" name="PLoS ONE">
        <title>An integrated genetic and cytogenetic map of the cucumber genome.</title>
        <authorList>
            <person name="Ren Y."/>
            <person name="Zhang Z."/>
            <person name="Liu J."/>
            <person name="Staub J.E."/>
            <person name="Han Y."/>
            <person name="Cheng Z."/>
            <person name="Li X."/>
            <person name="Lu J."/>
            <person name="Miao H."/>
            <person name="Kang H."/>
            <person name="Xie B."/>
            <person name="Gu X."/>
            <person name="Wang X."/>
            <person name="Du Y."/>
            <person name="Jin W."/>
            <person name="Huang S."/>
        </authorList>
    </citation>
    <scope>NUCLEOTIDE SEQUENCE [LARGE SCALE GENOMIC DNA]</scope>
    <source>
        <strain evidence="2">cv. 9930</strain>
    </source>
</reference>
<dbReference type="AlphaFoldDB" id="A0A0A0K8C5"/>
<reference evidence="1 2" key="4">
    <citation type="journal article" date="2011" name="BMC Genomics">
        <title>RNA-Seq improves annotation of protein-coding genes in the cucumber genome.</title>
        <authorList>
            <person name="Li Z."/>
            <person name="Zhang Z."/>
            <person name="Yan P."/>
            <person name="Huang S."/>
            <person name="Fei Z."/>
            <person name="Lin K."/>
        </authorList>
    </citation>
    <scope>NUCLEOTIDE SEQUENCE [LARGE SCALE GENOMIC DNA]</scope>
    <source>
        <strain evidence="2">cv. 9930</strain>
    </source>
</reference>
<protein>
    <submittedName>
        <fullName evidence="1">Uncharacterized protein</fullName>
    </submittedName>
</protein>
<evidence type="ECO:0000313" key="2">
    <source>
        <dbReference type="Proteomes" id="UP000029981"/>
    </source>
</evidence>
<evidence type="ECO:0000313" key="1">
    <source>
        <dbReference type="EMBL" id="KGN44021.1"/>
    </source>
</evidence>
<name>A0A0A0K8C5_CUCSA</name>
<gene>
    <name evidence="1" type="ORF">Csa_7G109300</name>
</gene>
<organism evidence="1 2">
    <name type="scientific">Cucumis sativus</name>
    <name type="common">Cucumber</name>
    <dbReference type="NCBI Taxonomy" id="3659"/>
    <lineage>
        <taxon>Eukaryota</taxon>
        <taxon>Viridiplantae</taxon>
        <taxon>Streptophyta</taxon>
        <taxon>Embryophyta</taxon>
        <taxon>Tracheophyta</taxon>
        <taxon>Spermatophyta</taxon>
        <taxon>Magnoliopsida</taxon>
        <taxon>eudicotyledons</taxon>
        <taxon>Gunneridae</taxon>
        <taxon>Pentapetalae</taxon>
        <taxon>rosids</taxon>
        <taxon>fabids</taxon>
        <taxon>Cucurbitales</taxon>
        <taxon>Cucurbitaceae</taxon>
        <taxon>Benincaseae</taxon>
        <taxon>Cucumis</taxon>
    </lineage>
</organism>
<proteinExistence type="predicted"/>
<dbReference type="Proteomes" id="UP000029981">
    <property type="component" value="Chromosome 7"/>
</dbReference>
<keyword evidence="2" id="KW-1185">Reference proteome</keyword>
<dbReference type="Gramene" id="KGN44021">
    <property type="protein sequence ID" value="KGN44021"/>
    <property type="gene ID" value="Csa_7G109300"/>
</dbReference>
<reference evidence="1 2" key="3">
    <citation type="journal article" date="2010" name="BMC Genomics">
        <title>Transcriptome sequencing and comparative analysis of cucumber flowers with different sex types.</title>
        <authorList>
            <person name="Guo S."/>
            <person name="Zheng Y."/>
            <person name="Joung J.G."/>
            <person name="Liu S."/>
            <person name="Zhang Z."/>
            <person name="Crasta O.R."/>
            <person name="Sobral B.W."/>
            <person name="Xu Y."/>
            <person name="Huang S."/>
            <person name="Fei Z."/>
        </authorList>
    </citation>
    <scope>NUCLEOTIDE SEQUENCE [LARGE SCALE GENOMIC DNA]</scope>
    <source>
        <strain evidence="2">cv. 9930</strain>
    </source>
</reference>
<accession>A0A0A0K8C5</accession>
<sequence>MYVESIVLKPDLAMLLSVVLPESCLTIQFSMKESKRHHIASVFVPKDVRITSPDVTRAIHKTVKCSALGEQSPTD</sequence>